<keyword evidence="2" id="KW-0597">Phosphoprotein</keyword>
<dbReference type="PROSITE" id="PS00455">
    <property type="entry name" value="AMP_BINDING"/>
    <property type="match status" value="1"/>
</dbReference>
<dbReference type="InterPro" id="IPR020806">
    <property type="entry name" value="PKS_PP-bd"/>
</dbReference>
<dbReference type="STRING" id="92696.A0A4R0RBH0"/>
<dbReference type="InterPro" id="IPR036736">
    <property type="entry name" value="ACP-like_sf"/>
</dbReference>
<dbReference type="Pfam" id="PF23562">
    <property type="entry name" value="AMP-binding_C_3"/>
    <property type="match status" value="1"/>
</dbReference>
<protein>
    <submittedName>
        <fullName evidence="4">Putative NRPS-like protein biosynthetic cluster</fullName>
    </submittedName>
</protein>
<proteinExistence type="predicted"/>
<name>A0A4R0RBH0_9APHY</name>
<dbReference type="InterPro" id="IPR013120">
    <property type="entry name" value="FAR_NAD-bd"/>
</dbReference>
<dbReference type="SMART" id="SM00823">
    <property type="entry name" value="PKS_PP"/>
    <property type="match status" value="1"/>
</dbReference>
<dbReference type="InterPro" id="IPR000873">
    <property type="entry name" value="AMP-dep_synth/lig_dom"/>
</dbReference>
<comment type="caution">
    <text evidence="4">The sequence shown here is derived from an EMBL/GenBank/DDBJ whole genome shotgun (WGS) entry which is preliminary data.</text>
</comment>
<evidence type="ECO:0000313" key="4">
    <source>
        <dbReference type="EMBL" id="TCD65360.1"/>
    </source>
</evidence>
<gene>
    <name evidence="4" type="ORF">EIP91_002758</name>
</gene>
<dbReference type="Pfam" id="PF00501">
    <property type="entry name" value="AMP-binding"/>
    <property type="match status" value="1"/>
</dbReference>
<dbReference type="InterPro" id="IPR036291">
    <property type="entry name" value="NAD(P)-bd_dom_sf"/>
</dbReference>
<accession>A0A4R0RBH0</accession>
<keyword evidence="1" id="KW-0596">Phosphopantetheine</keyword>
<dbReference type="OrthoDB" id="429813at2759"/>
<dbReference type="PANTHER" id="PTHR43439">
    <property type="entry name" value="PHENYLACETATE-COENZYME A LIGASE"/>
    <property type="match status" value="1"/>
</dbReference>
<evidence type="ECO:0000259" key="3">
    <source>
        <dbReference type="SMART" id="SM00823"/>
    </source>
</evidence>
<dbReference type="InterPro" id="IPR051414">
    <property type="entry name" value="Adenylate-forming_Reductase"/>
</dbReference>
<dbReference type="Gene3D" id="3.40.50.720">
    <property type="entry name" value="NAD(P)-binding Rossmann-like Domain"/>
    <property type="match status" value="1"/>
</dbReference>
<dbReference type="SUPFAM" id="SSF56801">
    <property type="entry name" value="Acetyl-CoA synthetase-like"/>
    <property type="match status" value="1"/>
</dbReference>
<dbReference type="Gene3D" id="3.40.50.12780">
    <property type="entry name" value="N-terminal domain of ligase-like"/>
    <property type="match status" value="1"/>
</dbReference>
<dbReference type="SUPFAM" id="SSF51735">
    <property type="entry name" value="NAD(P)-binding Rossmann-fold domains"/>
    <property type="match status" value="1"/>
</dbReference>
<dbReference type="InterPro" id="IPR020845">
    <property type="entry name" value="AMP-binding_CS"/>
</dbReference>
<dbReference type="Gene3D" id="1.10.1200.10">
    <property type="entry name" value="ACP-like"/>
    <property type="match status" value="1"/>
</dbReference>
<keyword evidence="5" id="KW-1185">Reference proteome</keyword>
<organism evidence="4 5">
    <name type="scientific">Steccherinum ochraceum</name>
    <dbReference type="NCBI Taxonomy" id="92696"/>
    <lineage>
        <taxon>Eukaryota</taxon>
        <taxon>Fungi</taxon>
        <taxon>Dikarya</taxon>
        <taxon>Basidiomycota</taxon>
        <taxon>Agaricomycotina</taxon>
        <taxon>Agaricomycetes</taxon>
        <taxon>Polyporales</taxon>
        <taxon>Steccherinaceae</taxon>
        <taxon>Steccherinum</taxon>
    </lineage>
</organism>
<dbReference type="Proteomes" id="UP000292702">
    <property type="component" value="Unassembled WGS sequence"/>
</dbReference>
<dbReference type="AlphaFoldDB" id="A0A4R0RBH0"/>
<evidence type="ECO:0000256" key="2">
    <source>
        <dbReference type="ARBA" id="ARBA00022553"/>
    </source>
</evidence>
<dbReference type="PANTHER" id="PTHR43439:SF2">
    <property type="entry name" value="ENZYME, PUTATIVE (JCVI)-RELATED"/>
    <property type="match status" value="1"/>
</dbReference>
<evidence type="ECO:0000313" key="5">
    <source>
        <dbReference type="Proteomes" id="UP000292702"/>
    </source>
</evidence>
<feature type="domain" description="Polyketide synthase-like phosphopantetheine-binding" evidence="3">
    <location>
        <begin position="568"/>
        <end position="650"/>
    </location>
</feature>
<dbReference type="Pfam" id="PF07993">
    <property type="entry name" value="NAD_binding_4"/>
    <property type="match status" value="1"/>
</dbReference>
<dbReference type="InterPro" id="IPR042099">
    <property type="entry name" value="ANL_N_sf"/>
</dbReference>
<dbReference type="EMBL" id="RWJN01000185">
    <property type="protein sequence ID" value="TCD65360.1"/>
    <property type="molecule type" value="Genomic_DNA"/>
</dbReference>
<reference evidence="4 5" key="1">
    <citation type="submission" date="2018-11" db="EMBL/GenBank/DDBJ databases">
        <title>Genome assembly of Steccherinum ochraceum LE-BIN_3174, the white-rot fungus of the Steccherinaceae family (The Residual Polyporoid clade, Polyporales, Basidiomycota).</title>
        <authorList>
            <person name="Fedorova T.V."/>
            <person name="Glazunova O.A."/>
            <person name="Landesman E.O."/>
            <person name="Moiseenko K.V."/>
            <person name="Psurtseva N.V."/>
            <person name="Savinova O.S."/>
            <person name="Shakhova N.V."/>
            <person name="Tyazhelova T.V."/>
            <person name="Vasina D.V."/>
        </authorList>
    </citation>
    <scope>NUCLEOTIDE SEQUENCE [LARGE SCALE GENOMIC DNA]</scope>
    <source>
        <strain evidence="4 5">LE-BIN_3174</strain>
    </source>
</reference>
<dbReference type="SUPFAM" id="SSF47336">
    <property type="entry name" value="ACP-like"/>
    <property type="match status" value="1"/>
</dbReference>
<evidence type="ECO:0000256" key="1">
    <source>
        <dbReference type="ARBA" id="ARBA00022450"/>
    </source>
</evidence>
<sequence length="1058" mass="115674">MPSKRLPPPLDGSIRILPGLADFNAEHNPGFPSFGFPSLDDPKAETYISYLEYAQASHRVAHIFRPERRGKDGEVVAVLINADALMYAALILGMARANIIPFPMSPRNSPEAVFSMLEKTSCHRIISHSLLSGVMDSLIQICRSKEYPLQVEELPSLHDLFPTLGRPSAVKPYPHSTAPESPQDILMYLHSSGSTGFPKPIPQTQHVLLQWTTNEITEDLARPGMRYFSGLLPSFHTLGIVLQSLAVGINAEPVILFTPNCPDPPVIPNPQNILEVVKTMRCNAVVAVPAFVEAWANSEEAMKFVATLKRLEFSGGPLSAKNGKKLTDAGVILGSVYGATECGAVMWTADAAKYGPEWLTVSERRKPRWIDQGDGSYELHLLTCATHQPAVENLPDVKGYATSDLFEPHPTVDGLWRIVGRTDDVIVLGTGEKIVPLPQEGLLGSTPMVAGVVMFGRERSQPGVLIEPAAPHVVPSGDQAALIKFRDAIWPWVEEANKLAPSFARIFKEMIIVTDPDKPMPRAGKGTVQRKRALKVFEQEIDQLYETVEQSVGSNGIPPPQAWTLENVEKWLVEHAQTIMIGGSQLSPSVDLFDMGFDSLSATYLRNRILGALRSAKDPQVQKAAQHVPQELVFANPTLIKLAAAVIHLISPDTNSSLPKAQQEASVIEEMVTKYSLNLPAFKQGKIGRDSPLVILLTGSTGNLGSHVLESLLLDKRVARVFTLNRYSSRKDRQENAFIDGKFPLDLLKSKKLYPLVGDTSLPHLGLDADTLSEIKTTVTHIAHVAWRLDFNLALSSFENLVAGTRNLIDFSAECKNPVKFLFTSSVSAAQNWDSNKGPVPEQVLPNAEVAAGSGYGSSKYVVERVLANASSRGLQTTTFRIGQVTGSLSSGAWNTTDWVPIIVKSSQAIGSLPSKDDDAAWLTMNTTAHAMTDIILSVTGKPDPLLINLVHPYPVTWNTVFQFIGNALSKPLPLVPFAEWLAKVESSEDPDAQTLDRIPAIKLLPFLRRVGASGRRDRVFATATAQRVSPSLDKADPIDAATARSWVSYWKQKEFII</sequence>
<dbReference type="GO" id="GO:0031177">
    <property type="term" value="F:phosphopantetheine binding"/>
    <property type="evidence" value="ECO:0007669"/>
    <property type="project" value="InterPro"/>
</dbReference>